<name>A0ABS5I936_9PROT</name>
<keyword evidence="2" id="KW-1185">Reference proteome</keyword>
<sequence length="164" mass="18638">MTPRRHLSARRRVELMLPSLIALRLALVLIPVGDAERRAVDTAKDVFDATAMEVVDDLPATEAGALRSRGIRLRAWLLDRYAAQRRGGLTVLQAFTLWLDDLRRREIIHINDGCAFLTHWDDLADGILRHPDNVEGLQRGQRSATKMAAEWRRLLEGQGYYRTG</sequence>
<evidence type="ECO:0000313" key="2">
    <source>
        <dbReference type="Proteomes" id="UP000680714"/>
    </source>
</evidence>
<proteinExistence type="predicted"/>
<dbReference type="Proteomes" id="UP000680714">
    <property type="component" value="Unassembled WGS sequence"/>
</dbReference>
<comment type="caution">
    <text evidence="1">The sequence shown here is derived from an EMBL/GenBank/DDBJ whole genome shotgun (WGS) entry which is preliminary data.</text>
</comment>
<accession>A0ABS5I936</accession>
<protein>
    <submittedName>
        <fullName evidence="1">Uncharacterized protein</fullName>
    </submittedName>
</protein>
<dbReference type="RefSeq" id="WP_211546290.1">
    <property type="nucleotide sequence ID" value="NZ_JAGTUF010000001.1"/>
</dbReference>
<gene>
    <name evidence="1" type="ORF">KEC16_03795</name>
</gene>
<evidence type="ECO:0000313" key="1">
    <source>
        <dbReference type="EMBL" id="MBR9970834.1"/>
    </source>
</evidence>
<dbReference type="EMBL" id="JAGTUF010000001">
    <property type="protein sequence ID" value="MBR9970834.1"/>
    <property type="molecule type" value="Genomic_DNA"/>
</dbReference>
<reference evidence="1 2" key="1">
    <citation type="submission" date="2021-04" db="EMBL/GenBank/DDBJ databases">
        <title>Magnetospirillum sulfuroxidans sp. nov., a facultative chemolithoautotrophic sulfur-oxidizing alphaproteobacterium isolated from freshwater sediment and proposals for Paramagetospirillum gen. nov., and Magnetospirillaceae fam. nov.</title>
        <authorList>
            <person name="Koziaeva V."/>
            <person name="Geelhoed J.S."/>
            <person name="Sorokin D.Y."/>
            <person name="Grouzdev D.S."/>
        </authorList>
    </citation>
    <scope>NUCLEOTIDE SEQUENCE [LARGE SCALE GENOMIC DNA]</scope>
    <source>
        <strain evidence="1 2">J10</strain>
    </source>
</reference>
<organism evidence="1 2">
    <name type="scientific">Magnetospirillum sulfuroxidans</name>
    <dbReference type="NCBI Taxonomy" id="611300"/>
    <lineage>
        <taxon>Bacteria</taxon>
        <taxon>Pseudomonadati</taxon>
        <taxon>Pseudomonadota</taxon>
        <taxon>Alphaproteobacteria</taxon>
        <taxon>Rhodospirillales</taxon>
        <taxon>Rhodospirillaceae</taxon>
        <taxon>Magnetospirillum</taxon>
    </lineage>
</organism>